<accession>A0A1V3WJD5</accession>
<dbReference type="InterPro" id="IPR029068">
    <property type="entry name" value="Glyas_Bleomycin-R_OHBP_Dase"/>
</dbReference>
<evidence type="ECO:0008006" key="3">
    <source>
        <dbReference type="Google" id="ProtNLM"/>
    </source>
</evidence>
<proteinExistence type="predicted"/>
<dbReference type="Proteomes" id="UP000188532">
    <property type="component" value="Unassembled WGS sequence"/>
</dbReference>
<protein>
    <recommendedName>
        <fullName evidence="3">Glyoxalase-like domain protein</fullName>
    </recommendedName>
</protein>
<gene>
    <name evidence="1" type="ORF">BZL29_7247</name>
</gene>
<sequence>MATANVLACARLVADADAIAAKAAAEGGQVIAAPFDIPTVGCSAVLSDPQGAVFGVLKPSSQQ</sequence>
<dbReference type="Gene3D" id="3.10.180.10">
    <property type="entry name" value="2,3-Dihydroxybiphenyl 1,2-Dioxygenase, domain 1"/>
    <property type="match status" value="1"/>
</dbReference>
<name>A0A1V3WJD5_MYCKA</name>
<dbReference type="SUPFAM" id="SSF54593">
    <property type="entry name" value="Glyoxalase/Bleomycin resistance protein/Dihydroxybiphenyl dioxygenase"/>
    <property type="match status" value="1"/>
</dbReference>
<evidence type="ECO:0000313" key="2">
    <source>
        <dbReference type="Proteomes" id="UP000188532"/>
    </source>
</evidence>
<dbReference type="AlphaFoldDB" id="A0A1V3WJD5"/>
<reference evidence="1 2" key="1">
    <citation type="submission" date="2017-02" db="EMBL/GenBank/DDBJ databases">
        <title>Complete genome sequences of Mycobacterium kansasii strains isolated from rhesus macaques.</title>
        <authorList>
            <person name="Panda A."/>
            <person name="Nagaraj S."/>
            <person name="Zhao X."/>
            <person name="Tettelin H."/>
            <person name="Detolla L.J."/>
        </authorList>
    </citation>
    <scope>NUCLEOTIDE SEQUENCE [LARGE SCALE GENOMIC DNA]</scope>
    <source>
        <strain evidence="1 2">11-3469</strain>
    </source>
</reference>
<organism evidence="1 2">
    <name type="scientific">Mycobacterium kansasii</name>
    <dbReference type="NCBI Taxonomy" id="1768"/>
    <lineage>
        <taxon>Bacteria</taxon>
        <taxon>Bacillati</taxon>
        <taxon>Actinomycetota</taxon>
        <taxon>Actinomycetes</taxon>
        <taxon>Mycobacteriales</taxon>
        <taxon>Mycobacteriaceae</taxon>
        <taxon>Mycobacterium</taxon>
    </lineage>
</organism>
<comment type="caution">
    <text evidence="1">The sequence shown here is derived from an EMBL/GenBank/DDBJ whole genome shotgun (WGS) entry which is preliminary data.</text>
</comment>
<dbReference type="EMBL" id="MVBN01000009">
    <property type="protein sequence ID" value="OOK67083.1"/>
    <property type="molecule type" value="Genomic_DNA"/>
</dbReference>
<evidence type="ECO:0000313" key="1">
    <source>
        <dbReference type="EMBL" id="OOK67083.1"/>
    </source>
</evidence>